<reference evidence="1 2" key="1">
    <citation type="journal article" date="2016" name="Nat. Commun.">
        <title>Thousands of microbial genomes shed light on interconnected biogeochemical processes in an aquifer system.</title>
        <authorList>
            <person name="Anantharaman K."/>
            <person name="Brown C.T."/>
            <person name="Hug L.A."/>
            <person name="Sharon I."/>
            <person name="Castelle C.J."/>
            <person name="Probst A.J."/>
            <person name="Thomas B.C."/>
            <person name="Singh A."/>
            <person name="Wilkins M.J."/>
            <person name="Karaoz U."/>
            <person name="Brodie E.L."/>
            <person name="Williams K.H."/>
            <person name="Hubbard S.S."/>
            <person name="Banfield J.F."/>
        </authorList>
    </citation>
    <scope>NUCLEOTIDE SEQUENCE [LARGE SCALE GENOMIC DNA]</scope>
</reference>
<evidence type="ECO:0000313" key="1">
    <source>
        <dbReference type="EMBL" id="OGF36460.1"/>
    </source>
</evidence>
<organism evidence="1 2">
    <name type="scientific">Candidatus Falkowbacteria bacterium RIFOXYC2_FULL_48_21</name>
    <dbReference type="NCBI Taxonomy" id="1798005"/>
    <lineage>
        <taxon>Bacteria</taxon>
        <taxon>Candidatus Falkowiibacteriota</taxon>
    </lineage>
</organism>
<evidence type="ECO:0000313" key="2">
    <source>
        <dbReference type="Proteomes" id="UP000178656"/>
    </source>
</evidence>
<comment type="caution">
    <text evidence="1">The sequence shown here is derived from an EMBL/GenBank/DDBJ whole genome shotgun (WGS) entry which is preliminary data.</text>
</comment>
<dbReference type="Proteomes" id="UP000178656">
    <property type="component" value="Unassembled WGS sequence"/>
</dbReference>
<sequence>MGTKQLRSAYKLGKGQYEKAALEFDGAILKQGGDAYDIYERFLDETPEGKEFLRASARGLVLGESVVAFEKAIEAAGGDPRVVFEGLRTDTEYTAGLAQYLVTLAKHNAGPVVPASAKKVITAAEARQIMGRNIFDAADWASYYNVQFTKRQLREAAKFPWGEDVLNGPCPYNQGKLVKETHFAFLGITKINGVPFTVEEWLKLHPSIGDNQPRFCFAENPWHAGQPHTDVATMEFRWYLLLKEIVPGSTSKFPDEQVAMLASAYEVPSTIAEVSKEILVFRKTNVRPNQTLWSACKERTVKTDQVAAGLVSCVDRFRARGLRVSHWDGARDGRVGVGASRKF</sequence>
<proteinExistence type="predicted"/>
<name>A0A1F5TBV9_9BACT</name>
<dbReference type="EMBL" id="MFGM01000035">
    <property type="protein sequence ID" value="OGF36460.1"/>
    <property type="molecule type" value="Genomic_DNA"/>
</dbReference>
<protein>
    <submittedName>
        <fullName evidence="1">Uncharacterized protein</fullName>
    </submittedName>
</protein>
<gene>
    <name evidence="1" type="ORF">A2482_04120</name>
</gene>
<dbReference type="AlphaFoldDB" id="A0A1F5TBV9"/>
<accession>A0A1F5TBV9</accession>